<feature type="region of interest" description="Disordered" evidence="1">
    <location>
        <begin position="27"/>
        <end position="114"/>
    </location>
</feature>
<keyword evidence="3" id="KW-1185">Reference proteome</keyword>
<proteinExistence type="predicted"/>
<feature type="compositionally biased region" description="Polar residues" evidence="1">
    <location>
        <begin position="63"/>
        <end position="83"/>
    </location>
</feature>
<dbReference type="PROSITE" id="PS51257">
    <property type="entry name" value="PROKAR_LIPOPROTEIN"/>
    <property type="match status" value="1"/>
</dbReference>
<evidence type="ECO:0000256" key="1">
    <source>
        <dbReference type="SAM" id="MobiDB-lite"/>
    </source>
</evidence>
<dbReference type="KEGG" id="mvc:MSVAZ_1801"/>
<evidence type="ECO:0000313" key="3">
    <source>
        <dbReference type="Proteomes" id="UP000033096"/>
    </source>
</evidence>
<accession>A0A0E3Q3W0</accession>
<evidence type="ECO:0000313" key="2">
    <source>
        <dbReference type="EMBL" id="AKB44070.1"/>
    </source>
</evidence>
<reference evidence="2 3" key="1">
    <citation type="submission" date="2014-07" db="EMBL/GenBank/DDBJ databases">
        <title>Methanogenic archaea and the global carbon cycle.</title>
        <authorList>
            <person name="Henriksen J.R."/>
            <person name="Luke J."/>
            <person name="Reinhart S."/>
            <person name="Benedict M.N."/>
            <person name="Youngblut N.D."/>
            <person name="Metcalf M.E."/>
            <person name="Whitaker R.J."/>
            <person name="Metcalf W.W."/>
        </authorList>
    </citation>
    <scope>NUCLEOTIDE SEQUENCE [LARGE SCALE GENOMIC DNA]</scope>
    <source>
        <strain evidence="2 3">Z-761</strain>
    </source>
</reference>
<feature type="compositionally biased region" description="Polar residues" evidence="1">
    <location>
        <begin position="27"/>
        <end position="38"/>
    </location>
</feature>
<feature type="compositionally biased region" description="Low complexity" evidence="1">
    <location>
        <begin position="142"/>
        <end position="158"/>
    </location>
</feature>
<organism evidence="2 3">
    <name type="scientific">Methanosarcina vacuolata Z-761</name>
    <dbReference type="NCBI Taxonomy" id="1434123"/>
    <lineage>
        <taxon>Archaea</taxon>
        <taxon>Methanobacteriati</taxon>
        <taxon>Methanobacteriota</taxon>
        <taxon>Stenosarchaea group</taxon>
        <taxon>Methanomicrobia</taxon>
        <taxon>Methanosarcinales</taxon>
        <taxon>Methanosarcinaceae</taxon>
        <taxon>Methanosarcina</taxon>
    </lineage>
</organism>
<dbReference type="Proteomes" id="UP000033096">
    <property type="component" value="Chromosome"/>
</dbReference>
<gene>
    <name evidence="2" type="ORF">MSVAZ_1801</name>
</gene>
<dbReference type="AlphaFoldDB" id="A0A0E3Q3W0"/>
<dbReference type="EMBL" id="CP009520">
    <property type="protein sequence ID" value="AKB44070.1"/>
    <property type="molecule type" value="Genomic_DNA"/>
</dbReference>
<dbReference type="GeneID" id="25419036"/>
<feature type="compositionally biased region" description="Polar residues" evidence="1">
    <location>
        <begin position="167"/>
        <end position="180"/>
    </location>
</feature>
<protein>
    <submittedName>
        <fullName evidence="2">Uncharacterized protein</fullName>
    </submittedName>
</protein>
<feature type="compositionally biased region" description="Polar residues" evidence="1">
    <location>
        <begin position="46"/>
        <end position="56"/>
    </location>
</feature>
<dbReference type="PATRIC" id="fig|1434123.4.peg.2184"/>
<dbReference type="HOGENOM" id="CLU_1544195_0_0_2"/>
<feature type="region of interest" description="Disordered" evidence="1">
    <location>
        <begin position="142"/>
        <end position="180"/>
    </location>
</feature>
<sequence length="180" mass="19118">MKESLKIVAMLFVVATVVFAAGCSEKTTNQGNETSENVVSEDEVSGNETPGISNQIAPAVAETPSSVEASNVTEKTNETVAEDNNTEKTENITKPVIRKSTYVAPHQPSSEANQITYTTYNNSKSNTSTASNQGTLKIISNGTNTTQENTTQGNTTTTSDPLRKQKIAQNHTSSNGTISV</sequence>
<name>A0A0E3Q3W0_9EURY</name>
<dbReference type="RefSeq" id="WP_052727939.1">
    <property type="nucleotide sequence ID" value="NZ_CP009520.1"/>
</dbReference>